<dbReference type="Proteomes" id="UP000756132">
    <property type="component" value="Chromosome 8"/>
</dbReference>
<dbReference type="AlphaFoldDB" id="A0A9Q8PDL4"/>
<gene>
    <name evidence="4" type="ORF">CLAFUR5_11475</name>
</gene>
<dbReference type="GeneID" id="71991353"/>
<dbReference type="OrthoDB" id="5386330at2759"/>
<dbReference type="KEGG" id="ffu:CLAFUR5_11475"/>
<dbReference type="Pfam" id="PF11951">
    <property type="entry name" value="Fungal_trans_2"/>
    <property type="match status" value="1"/>
</dbReference>
<evidence type="ECO:0000313" key="5">
    <source>
        <dbReference type="Proteomes" id="UP000756132"/>
    </source>
</evidence>
<organism evidence="4 5">
    <name type="scientific">Passalora fulva</name>
    <name type="common">Tomato leaf mold</name>
    <name type="synonym">Cladosporium fulvum</name>
    <dbReference type="NCBI Taxonomy" id="5499"/>
    <lineage>
        <taxon>Eukaryota</taxon>
        <taxon>Fungi</taxon>
        <taxon>Dikarya</taxon>
        <taxon>Ascomycota</taxon>
        <taxon>Pezizomycotina</taxon>
        <taxon>Dothideomycetes</taxon>
        <taxon>Dothideomycetidae</taxon>
        <taxon>Mycosphaerellales</taxon>
        <taxon>Mycosphaerellaceae</taxon>
        <taxon>Fulvia</taxon>
    </lineage>
</organism>
<keyword evidence="5" id="KW-1185">Reference proteome</keyword>
<dbReference type="Gene3D" id="4.10.240.10">
    <property type="entry name" value="Zn(2)-C6 fungal-type DNA-binding domain"/>
    <property type="match status" value="1"/>
</dbReference>
<dbReference type="PANTHER" id="PTHR37534">
    <property type="entry name" value="TRANSCRIPTIONAL ACTIVATOR PROTEIN UGA3"/>
    <property type="match status" value="1"/>
</dbReference>
<proteinExistence type="predicted"/>
<evidence type="ECO:0000256" key="2">
    <source>
        <dbReference type="ARBA" id="ARBA00023242"/>
    </source>
</evidence>
<name>A0A9Q8PDL4_PASFU</name>
<evidence type="ECO:0000313" key="4">
    <source>
        <dbReference type="EMBL" id="UJO20495.1"/>
    </source>
</evidence>
<dbReference type="EMBL" id="CP090170">
    <property type="protein sequence ID" value="UJO20495.1"/>
    <property type="molecule type" value="Genomic_DNA"/>
</dbReference>
<evidence type="ECO:0000259" key="3">
    <source>
        <dbReference type="Pfam" id="PF00172"/>
    </source>
</evidence>
<keyword evidence="2" id="KW-0539">Nucleus</keyword>
<comment type="subcellular location">
    <subcellularLocation>
        <location evidence="1">Nucleus</location>
    </subcellularLocation>
</comment>
<dbReference type="InterPro" id="IPR021858">
    <property type="entry name" value="Fun_TF"/>
</dbReference>
<dbReference type="GO" id="GO:0005634">
    <property type="term" value="C:nucleus"/>
    <property type="evidence" value="ECO:0007669"/>
    <property type="project" value="UniProtKB-SubCell"/>
</dbReference>
<reference evidence="4" key="1">
    <citation type="submission" date="2021-12" db="EMBL/GenBank/DDBJ databases">
        <authorList>
            <person name="Zaccaron A."/>
            <person name="Stergiopoulos I."/>
        </authorList>
    </citation>
    <scope>NUCLEOTIDE SEQUENCE</scope>
    <source>
        <strain evidence="4">Race5_Kim</strain>
    </source>
</reference>
<accession>A0A9Q8PDL4</accession>
<dbReference type="GO" id="GO:0008270">
    <property type="term" value="F:zinc ion binding"/>
    <property type="evidence" value="ECO:0007669"/>
    <property type="project" value="InterPro"/>
</dbReference>
<protein>
    <submittedName>
        <fullName evidence="4">Phomenoic acid biosynthesis cluster-specific transcriptional regulator</fullName>
    </submittedName>
</protein>
<dbReference type="Pfam" id="PF00172">
    <property type="entry name" value="Zn_clus"/>
    <property type="match status" value="1"/>
</dbReference>
<dbReference type="SUPFAM" id="SSF57701">
    <property type="entry name" value="Zn2/Cys6 DNA-binding domain"/>
    <property type="match status" value="1"/>
</dbReference>
<evidence type="ECO:0000256" key="1">
    <source>
        <dbReference type="ARBA" id="ARBA00004123"/>
    </source>
</evidence>
<dbReference type="InterPro" id="IPR036864">
    <property type="entry name" value="Zn2-C6_fun-type_DNA-bd_sf"/>
</dbReference>
<feature type="domain" description="Zn(2)-C6 fungal-type" evidence="3">
    <location>
        <begin position="11"/>
        <end position="42"/>
    </location>
</feature>
<dbReference type="PANTHER" id="PTHR37534:SF46">
    <property type="entry name" value="ZN(II)2CYS6 TRANSCRIPTION FACTOR (EUROFUNG)"/>
    <property type="match status" value="1"/>
</dbReference>
<dbReference type="GO" id="GO:0000981">
    <property type="term" value="F:DNA-binding transcription factor activity, RNA polymerase II-specific"/>
    <property type="evidence" value="ECO:0007669"/>
    <property type="project" value="InterPro"/>
</dbReference>
<reference evidence="4" key="2">
    <citation type="journal article" date="2022" name="Microb. Genom.">
        <title>A chromosome-scale genome assembly of the tomato pathogen Cladosporium fulvum reveals a compartmentalized genome architecture and the presence of a dispensable chromosome.</title>
        <authorList>
            <person name="Zaccaron A.Z."/>
            <person name="Chen L.H."/>
            <person name="Samaras A."/>
            <person name="Stergiopoulos I."/>
        </authorList>
    </citation>
    <scope>NUCLEOTIDE SEQUENCE</scope>
    <source>
        <strain evidence="4">Race5_Kim</strain>
    </source>
</reference>
<dbReference type="InterPro" id="IPR001138">
    <property type="entry name" value="Zn2Cys6_DnaBD"/>
</dbReference>
<dbReference type="RefSeq" id="XP_047764861.1">
    <property type="nucleotide sequence ID" value="XM_047910623.1"/>
</dbReference>
<sequence>MAGMAGQRKRWECRRRRRVCDMTSPACQQCEKGGIACSGYGKNKPVTFLPIGVRNRQKRGEDGKALDARHPMDRHRVCSSDLTAAQASLPRDLVRQQDVYFVNAANFLNDHRKKLFSATIFDNHIYFEDIPSAGPALPTSVWQSVTAIALLFHSNVAKPMSSERNVLRHRLLGAKHQAIQNLVDEKGTPTYYTISSISILAQTDIMCSPEPQWRRHLDALTLIHQRSLRDNKKGGLYHHLKQSVMIWLLTTITIDTTSPASDQLFSEPHLQYWRLIGSQYSDRIPPFPPFPCPHPLLSCLVRINLIRAQSDTTRLPNIGESFTTLIDEIDNFSSEEWVQSLQGHVTDHDTWLRLAEVFQVALQVYTSAALSSFSSRAFGWWTTRRESLLAGLIAKLSEFNNETVDCIVLVWPTIVTGFVAKSGPSEYRDAVRMRLLQMSGRLGYQGLLNALSTLERFWRSEKCEMWDECFERCGAYIA</sequence>